<protein>
    <recommendedName>
        <fullName evidence="3">Cytidyltransferase-like domain-containing protein</fullName>
    </recommendedName>
</protein>
<dbReference type="Pfam" id="PF01467">
    <property type="entry name" value="CTP_transf_like"/>
    <property type="match status" value="1"/>
</dbReference>
<dbReference type="PANTHER" id="PTHR43793">
    <property type="entry name" value="FAD SYNTHASE"/>
    <property type="match status" value="1"/>
</dbReference>
<dbReference type="InterPro" id="IPR014729">
    <property type="entry name" value="Rossmann-like_a/b/a_fold"/>
</dbReference>
<organism evidence="4 5">
    <name type="scientific">Candidatus Uhrbacteria bacterium RIFOXYB2_FULL_57_15</name>
    <dbReference type="NCBI Taxonomy" id="1802422"/>
    <lineage>
        <taxon>Bacteria</taxon>
        <taxon>Candidatus Uhriibacteriota</taxon>
    </lineage>
</organism>
<name>A0A1F7W5W4_9BACT</name>
<dbReference type="Proteomes" id="UP000176501">
    <property type="component" value="Unassembled WGS sequence"/>
</dbReference>
<dbReference type="InterPro" id="IPR050385">
    <property type="entry name" value="Archaeal_FAD_synthase"/>
</dbReference>
<evidence type="ECO:0000256" key="1">
    <source>
        <dbReference type="ARBA" id="ARBA00022679"/>
    </source>
</evidence>
<evidence type="ECO:0000259" key="3">
    <source>
        <dbReference type="Pfam" id="PF01467"/>
    </source>
</evidence>
<dbReference type="SUPFAM" id="SSF52374">
    <property type="entry name" value="Nucleotidylyl transferase"/>
    <property type="match status" value="1"/>
</dbReference>
<gene>
    <name evidence="4" type="ORF">A2304_03715</name>
</gene>
<evidence type="ECO:0000313" key="4">
    <source>
        <dbReference type="EMBL" id="OGL98191.1"/>
    </source>
</evidence>
<evidence type="ECO:0000313" key="5">
    <source>
        <dbReference type="Proteomes" id="UP000176501"/>
    </source>
</evidence>
<reference evidence="4 5" key="1">
    <citation type="journal article" date="2016" name="Nat. Commun.">
        <title>Thousands of microbial genomes shed light on interconnected biogeochemical processes in an aquifer system.</title>
        <authorList>
            <person name="Anantharaman K."/>
            <person name="Brown C.T."/>
            <person name="Hug L.A."/>
            <person name="Sharon I."/>
            <person name="Castelle C.J."/>
            <person name="Probst A.J."/>
            <person name="Thomas B.C."/>
            <person name="Singh A."/>
            <person name="Wilkins M.J."/>
            <person name="Karaoz U."/>
            <person name="Brodie E.L."/>
            <person name="Williams K.H."/>
            <person name="Hubbard S.S."/>
            <person name="Banfield J.F."/>
        </authorList>
    </citation>
    <scope>NUCLEOTIDE SEQUENCE [LARGE SCALE GENOMIC DNA]</scope>
</reference>
<dbReference type="InterPro" id="IPR004821">
    <property type="entry name" value="Cyt_trans-like"/>
</dbReference>
<dbReference type="Gene3D" id="3.40.50.620">
    <property type="entry name" value="HUPs"/>
    <property type="match status" value="1"/>
</dbReference>
<evidence type="ECO:0000256" key="2">
    <source>
        <dbReference type="ARBA" id="ARBA00022695"/>
    </source>
</evidence>
<dbReference type="NCBIfam" id="TIGR00125">
    <property type="entry name" value="cyt_tran_rel"/>
    <property type="match status" value="1"/>
</dbReference>
<comment type="caution">
    <text evidence="4">The sequence shown here is derived from an EMBL/GenBank/DDBJ whole genome shotgun (WGS) entry which is preliminary data.</text>
</comment>
<dbReference type="GO" id="GO:0016779">
    <property type="term" value="F:nucleotidyltransferase activity"/>
    <property type="evidence" value="ECO:0007669"/>
    <property type="project" value="UniProtKB-KW"/>
</dbReference>
<feature type="domain" description="Cytidyltransferase-like" evidence="3">
    <location>
        <begin position="5"/>
        <end position="108"/>
    </location>
</feature>
<sequence>MTTVLAFGTFDAFHHGHEFFLASANKLGDRLVVGVARDAHILALKGRLPVQNERERLASLRDHPMVAKAVLCDERLGTYEILNVVQPDIIAIGHDQDALRMDLKRWLTETGRSIRMEQIAIYD</sequence>
<dbReference type="PANTHER" id="PTHR43793:SF1">
    <property type="entry name" value="FAD SYNTHASE"/>
    <property type="match status" value="1"/>
</dbReference>
<proteinExistence type="predicted"/>
<accession>A0A1F7W5W4</accession>
<keyword evidence="2" id="KW-0548">Nucleotidyltransferase</keyword>
<dbReference type="AlphaFoldDB" id="A0A1F7W5W4"/>
<dbReference type="EMBL" id="MGFE01000022">
    <property type="protein sequence ID" value="OGL98191.1"/>
    <property type="molecule type" value="Genomic_DNA"/>
</dbReference>
<keyword evidence="1" id="KW-0808">Transferase</keyword>